<sequence>MTEQKPRRKPNAEACKASVYNRYEALQRALRNPKLAPTDLLDACASQSTLAALDITQYGITPLSRNSMYKYADLVLADNIVPECKTAGQGGKYYLDWLRKQVMAVALKETGYRTKAARAQRSQKRKQENNDKLDETELHALRLSKAYLHLFQQVRGYARDEQIEPRTRQLLFNLLNDHDALYGDLFSEAGTQRDDDDNVEVLPR</sequence>
<gene>
    <name evidence="1" type="ORF">C9I89_06105</name>
</gene>
<dbReference type="Proteomes" id="UP000240904">
    <property type="component" value="Unassembled WGS sequence"/>
</dbReference>
<protein>
    <submittedName>
        <fullName evidence="1">Uncharacterized protein</fullName>
    </submittedName>
</protein>
<accession>A0A2T3N1A7</accession>
<name>A0A2T3N1A7_9GAMM</name>
<reference evidence="1 2" key="1">
    <citation type="submission" date="2018-03" db="EMBL/GenBank/DDBJ databases">
        <title>Whole genome sequencing of Histamine producing bacteria.</title>
        <authorList>
            <person name="Butler K."/>
        </authorList>
    </citation>
    <scope>NUCLEOTIDE SEQUENCE [LARGE SCALE GENOMIC DNA]</scope>
    <source>
        <strain evidence="1 2">DSM 16190</strain>
    </source>
</reference>
<proteinExistence type="predicted"/>
<organism evidence="1 2">
    <name type="scientific">Photobacterium lipolyticum</name>
    <dbReference type="NCBI Taxonomy" id="266810"/>
    <lineage>
        <taxon>Bacteria</taxon>
        <taxon>Pseudomonadati</taxon>
        <taxon>Pseudomonadota</taxon>
        <taxon>Gammaproteobacteria</taxon>
        <taxon>Vibrionales</taxon>
        <taxon>Vibrionaceae</taxon>
        <taxon>Photobacterium</taxon>
    </lineage>
</organism>
<dbReference type="OrthoDB" id="5813414at2"/>
<dbReference type="EMBL" id="PYMC01000003">
    <property type="protein sequence ID" value="PSW06083.1"/>
    <property type="molecule type" value="Genomic_DNA"/>
</dbReference>
<dbReference type="RefSeq" id="WP_107282463.1">
    <property type="nucleotide sequence ID" value="NZ_PYMC01000003.1"/>
</dbReference>
<dbReference type="AlphaFoldDB" id="A0A2T3N1A7"/>
<comment type="caution">
    <text evidence="1">The sequence shown here is derived from an EMBL/GenBank/DDBJ whole genome shotgun (WGS) entry which is preliminary data.</text>
</comment>
<evidence type="ECO:0000313" key="2">
    <source>
        <dbReference type="Proteomes" id="UP000240904"/>
    </source>
</evidence>
<evidence type="ECO:0000313" key="1">
    <source>
        <dbReference type="EMBL" id="PSW06083.1"/>
    </source>
</evidence>
<keyword evidence="2" id="KW-1185">Reference proteome</keyword>